<accession>A0AAV9VHA7</accession>
<keyword evidence="9" id="KW-1185">Reference proteome</keyword>
<feature type="binding site" evidence="3">
    <location>
        <begin position="105"/>
        <end position="112"/>
    </location>
    <ligand>
        <name>ATP</name>
        <dbReference type="ChEBI" id="CHEBI:30616"/>
    </ligand>
</feature>
<dbReference type="PRINTS" id="PR00380">
    <property type="entry name" value="KINESINHEAVY"/>
</dbReference>
<evidence type="ECO:0000256" key="2">
    <source>
        <dbReference type="ARBA" id="ARBA00022840"/>
    </source>
</evidence>
<dbReference type="PANTHER" id="PTHR24115">
    <property type="entry name" value="KINESIN-RELATED"/>
    <property type="match status" value="1"/>
</dbReference>
<keyword evidence="4" id="KW-0493">Microtubule</keyword>
<keyword evidence="3 4" id="KW-0505">Motor protein</keyword>
<evidence type="ECO:0000256" key="5">
    <source>
        <dbReference type="SAM" id="Coils"/>
    </source>
</evidence>
<dbReference type="InterPro" id="IPR027640">
    <property type="entry name" value="Kinesin-like_fam"/>
</dbReference>
<dbReference type="Gene3D" id="3.40.850.10">
    <property type="entry name" value="Kinesin motor domain"/>
    <property type="match status" value="1"/>
</dbReference>
<dbReference type="GO" id="GO:0005524">
    <property type="term" value="F:ATP binding"/>
    <property type="evidence" value="ECO:0007669"/>
    <property type="project" value="UniProtKB-UniRule"/>
</dbReference>
<comment type="caution">
    <text evidence="8">The sequence shown here is derived from an EMBL/GenBank/DDBJ whole genome shotgun (WGS) entry which is preliminary data.</text>
</comment>
<evidence type="ECO:0000256" key="4">
    <source>
        <dbReference type="RuleBase" id="RU000394"/>
    </source>
</evidence>
<evidence type="ECO:0000259" key="7">
    <source>
        <dbReference type="PROSITE" id="PS50067"/>
    </source>
</evidence>
<gene>
    <name evidence="8" type="ORF">TWF730_005108</name>
</gene>
<evidence type="ECO:0000256" key="6">
    <source>
        <dbReference type="SAM" id="MobiDB-lite"/>
    </source>
</evidence>
<reference evidence="8 9" key="1">
    <citation type="submission" date="2019-10" db="EMBL/GenBank/DDBJ databases">
        <authorList>
            <person name="Palmer J.M."/>
        </authorList>
    </citation>
    <scope>NUCLEOTIDE SEQUENCE [LARGE SCALE GENOMIC DNA]</scope>
    <source>
        <strain evidence="8 9">TWF730</strain>
    </source>
</reference>
<protein>
    <recommendedName>
        <fullName evidence="4">Kinesin-like protein</fullName>
    </recommendedName>
</protein>
<dbReference type="InterPro" id="IPR036961">
    <property type="entry name" value="Kinesin_motor_dom_sf"/>
</dbReference>
<evidence type="ECO:0000256" key="1">
    <source>
        <dbReference type="ARBA" id="ARBA00022741"/>
    </source>
</evidence>
<dbReference type="PROSITE" id="PS00411">
    <property type="entry name" value="KINESIN_MOTOR_1"/>
    <property type="match status" value="1"/>
</dbReference>
<evidence type="ECO:0000313" key="9">
    <source>
        <dbReference type="Proteomes" id="UP001373714"/>
    </source>
</evidence>
<dbReference type="SUPFAM" id="SSF52540">
    <property type="entry name" value="P-loop containing nucleoside triphosphate hydrolases"/>
    <property type="match status" value="1"/>
</dbReference>
<dbReference type="GO" id="GO:0005874">
    <property type="term" value="C:microtubule"/>
    <property type="evidence" value="ECO:0007669"/>
    <property type="project" value="UniProtKB-KW"/>
</dbReference>
<organism evidence="8 9">
    <name type="scientific">Orbilia blumenaviensis</name>
    <dbReference type="NCBI Taxonomy" id="1796055"/>
    <lineage>
        <taxon>Eukaryota</taxon>
        <taxon>Fungi</taxon>
        <taxon>Dikarya</taxon>
        <taxon>Ascomycota</taxon>
        <taxon>Pezizomycotina</taxon>
        <taxon>Orbiliomycetes</taxon>
        <taxon>Orbiliales</taxon>
        <taxon>Orbiliaceae</taxon>
        <taxon>Orbilia</taxon>
    </lineage>
</organism>
<keyword evidence="2 3" id="KW-0067">ATP-binding</keyword>
<dbReference type="PROSITE" id="PS50067">
    <property type="entry name" value="KINESIN_MOTOR_2"/>
    <property type="match status" value="1"/>
</dbReference>
<dbReference type="AlphaFoldDB" id="A0AAV9VHA7"/>
<sequence length="460" mass="50520">MPPKQTQKLTPFNVYVRWRPLPNEPGATEINKTQKPGDGGHLVSLSLPDASGPSSSRVARPWSSAPSFAKVFEAGDNNRSVYENVVSQTFPKIMAGKTCNFFAYGHTGSGKTHTIVGYDHEDPQQVGVCLSAAKELFQRIEELNGSAAPGDHDQKLAVGLRMYEVRKKSAFDLLNGHTECFIREGQDGKIHVRGETETLEGGKVRVKPILLVPCWTFEELRTVLEKGLDLRATGTSTVHDKSSRTHAVFELEIVNKALVEARDAVVERQAELVPHGKFATDVRIEEDMKGYIQTSDGGYMENPDYKVNQERIDAAEAIKREHEERVELAEAKVQEVFAGSQHSCLGGRFIFVDLAGSEYYDQKASSSAAGSKQTAQEKQEGRQINSDLFALKEVIRARSSNQARIPFRSSPLTMVLREHFLGSEDGFSAMILTVSPAADQYAATTNTVKYGNLVAVAGGS</sequence>
<evidence type="ECO:0000256" key="3">
    <source>
        <dbReference type="PROSITE-ProRule" id="PRU00283"/>
    </source>
</evidence>
<feature type="region of interest" description="Disordered" evidence="6">
    <location>
        <begin position="23"/>
        <end position="60"/>
    </location>
</feature>
<keyword evidence="1 3" id="KW-0547">Nucleotide-binding</keyword>
<dbReference type="InterPro" id="IPR001752">
    <property type="entry name" value="Kinesin_motor_dom"/>
</dbReference>
<evidence type="ECO:0000313" key="8">
    <source>
        <dbReference type="EMBL" id="KAK6361375.1"/>
    </source>
</evidence>
<dbReference type="GO" id="GO:0003777">
    <property type="term" value="F:microtubule motor activity"/>
    <property type="evidence" value="ECO:0007669"/>
    <property type="project" value="InterPro"/>
</dbReference>
<dbReference type="GO" id="GO:0007018">
    <property type="term" value="P:microtubule-based movement"/>
    <property type="evidence" value="ECO:0007669"/>
    <property type="project" value="InterPro"/>
</dbReference>
<proteinExistence type="inferred from homology"/>
<name>A0AAV9VHA7_9PEZI</name>
<dbReference type="GO" id="GO:0005819">
    <property type="term" value="C:spindle"/>
    <property type="evidence" value="ECO:0007669"/>
    <property type="project" value="TreeGrafter"/>
</dbReference>
<dbReference type="SMART" id="SM00129">
    <property type="entry name" value="KISc"/>
    <property type="match status" value="1"/>
</dbReference>
<dbReference type="GO" id="GO:0008017">
    <property type="term" value="F:microtubule binding"/>
    <property type="evidence" value="ECO:0007669"/>
    <property type="project" value="InterPro"/>
</dbReference>
<dbReference type="GO" id="GO:0005871">
    <property type="term" value="C:kinesin complex"/>
    <property type="evidence" value="ECO:0007669"/>
    <property type="project" value="TreeGrafter"/>
</dbReference>
<keyword evidence="5" id="KW-0175">Coiled coil</keyword>
<feature type="coiled-coil region" evidence="5">
    <location>
        <begin position="305"/>
        <end position="332"/>
    </location>
</feature>
<feature type="domain" description="Kinesin motor" evidence="7">
    <location>
        <begin position="11"/>
        <end position="457"/>
    </location>
</feature>
<dbReference type="InterPro" id="IPR027417">
    <property type="entry name" value="P-loop_NTPase"/>
</dbReference>
<dbReference type="EMBL" id="JAVHNS010000002">
    <property type="protein sequence ID" value="KAK6361375.1"/>
    <property type="molecule type" value="Genomic_DNA"/>
</dbReference>
<dbReference type="InterPro" id="IPR019821">
    <property type="entry name" value="Kinesin_motor_CS"/>
</dbReference>
<dbReference type="Proteomes" id="UP001373714">
    <property type="component" value="Unassembled WGS sequence"/>
</dbReference>
<dbReference type="GO" id="GO:0016887">
    <property type="term" value="F:ATP hydrolysis activity"/>
    <property type="evidence" value="ECO:0007669"/>
    <property type="project" value="TreeGrafter"/>
</dbReference>
<dbReference type="PANTHER" id="PTHR24115:SF0">
    <property type="entry name" value="FI21273P1-RELATED"/>
    <property type="match status" value="1"/>
</dbReference>
<comment type="similarity">
    <text evidence="3 4">Belongs to the TRAFAC class myosin-kinesin ATPase superfamily. Kinesin family.</text>
</comment>
<dbReference type="Pfam" id="PF00225">
    <property type="entry name" value="Kinesin"/>
    <property type="match status" value="2"/>
</dbReference>